<proteinExistence type="predicted"/>
<evidence type="ECO:0000313" key="3">
    <source>
        <dbReference type="EMBL" id="KAF3565309.1"/>
    </source>
</evidence>
<feature type="region of interest" description="Disordered" evidence="1">
    <location>
        <begin position="1"/>
        <end position="23"/>
    </location>
</feature>
<gene>
    <name evidence="3" type="ORF">DY000_02014283</name>
    <name evidence="2" type="ORF">F2Q70_00002688</name>
</gene>
<reference evidence="3 4" key="3">
    <citation type="journal article" date="2020" name="BMC Genomics">
        <title>Intraspecific diversification of the crop wild relative Brassica cretica Lam. using demographic model selection.</title>
        <authorList>
            <person name="Kioukis A."/>
            <person name="Michalopoulou V.A."/>
            <person name="Briers L."/>
            <person name="Pirintsos S."/>
            <person name="Studholme D.J."/>
            <person name="Pavlidis P."/>
            <person name="Sarris P.F."/>
        </authorList>
    </citation>
    <scope>NUCLEOTIDE SEQUENCE [LARGE SCALE GENOMIC DNA]</scope>
    <source>
        <strain evidence="4">cv. PFS-1207/04</strain>
        <strain evidence="3">PFS-1207/04</strain>
    </source>
</reference>
<accession>A0A8S9IMB7</accession>
<evidence type="ECO:0000313" key="4">
    <source>
        <dbReference type="Proteomes" id="UP000266723"/>
    </source>
</evidence>
<evidence type="ECO:0000313" key="2">
    <source>
        <dbReference type="EMBL" id="KAF2570974.1"/>
    </source>
</evidence>
<protein>
    <submittedName>
        <fullName evidence="2">Uncharacterized protein</fullName>
    </submittedName>
</protein>
<reference evidence="2" key="1">
    <citation type="submission" date="2019-12" db="EMBL/GenBank/DDBJ databases">
        <title>Genome sequencing and annotation of Brassica cretica.</title>
        <authorList>
            <person name="Studholme D.J."/>
            <person name="Sarris P.F."/>
        </authorList>
    </citation>
    <scope>NUCLEOTIDE SEQUENCE</scope>
    <source>
        <strain evidence="2">PFS-102/07</strain>
        <tissue evidence="2">Leaf</tissue>
    </source>
</reference>
<evidence type="ECO:0000256" key="1">
    <source>
        <dbReference type="SAM" id="MobiDB-lite"/>
    </source>
</evidence>
<organism evidence="2">
    <name type="scientific">Brassica cretica</name>
    <name type="common">Mustard</name>
    <dbReference type="NCBI Taxonomy" id="69181"/>
    <lineage>
        <taxon>Eukaryota</taxon>
        <taxon>Viridiplantae</taxon>
        <taxon>Streptophyta</taxon>
        <taxon>Embryophyta</taxon>
        <taxon>Tracheophyta</taxon>
        <taxon>Spermatophyta</taxon>
        <taxon>Magnoliopsida</taxon>
        <taxon>eudicotyledons</taxon>
        <taxon>Gunneridae</taxon>
        <taxon>Pentapetalae</taxon>
        <taxon>rosids</taxon>
        <taxon>malvids</taxon>
        <taxon>Brassicales</taxon>
        <taxon>Brassicaceae</taxon>
        <taxon>Brassiceae</taxon>
        <taxon>Brassica</taxon>
    </lineage>
</organism>
<name>A0A8S9IMB7_BRACR</name>
<dbReference type="AlphaFoldDB" id="A0A8S9IMB7"/>
<comment type="caution">
    <text evidence="2">The sequence shown here is derived from an EMBL/GenBank/DDBJ whole genome shotgun (WGS) entry which is preliminary data.</text>
</comment>
<reference evidence="3" key="2">
    <citation type="submission" date="2019-12" db="EMBL/GenBank/DDBJ databases">
        <authorList>
            <person name="Studholme D.J."/>
            <person name="Sarris P."/>
        </authorList>
    </citation>
    <scope>NUCLEOTIDE SEQUENCE</scope>
    <source>
        <strain evidence="3">PFS-1207/04</strain>
        <tissue evidence="3">Leaf</tissue>
    </source>
</reference>
<keyword evidence="4" id="KW-1185">Reference proteome</keyword>
<sequence length="95" mass="10794">MTVVETESLDHHPPPSPSVHGHHLPDVKLLLDKELWSQVENRMRNQGNSPSFSLLLHKGLNWMGKLQWFGFELRRELWTCGSFSSGSDEPGSDTI</sequence>
<dbReference type="EMBL" id="QGKV02000759">
    <property type="protein sequence ID" value="KAF3565309.1"/>
    <property type="molecule type" value="Genomic_DNA"/>
</dbReference>
<dbReference type="Proteomes" id="UP000266723">
    <property type="component" value="Unassembled WGS sequence"/>
</dbReference>
<dbReference type="EMBL" id="QGKY02001015">
    <property type="protein sequence ID" value="KAF2570974.1"/>
    <property type="molecule type" value="Genomic_DNA"/>
</dbReference>